<dbReference type="InterPro" id="IPR050228">
    <property type="entry name" value="Carboxylesterase_BioH"/>
</dbReference>
<dbReference type="SUPFAM" id="SSF53474">
    <property type="entry name" value="alpha/beta-Hydrolases"/>
    <property type="match status" value="1"/>
</dbReference>
<reference evidence="2 3" key="1">
    <citation type="journal article" date="2015" name="Int. J. Syst. Evol. Microbiol.">
        <title>Sphingomonas hengshuiensis sp. nov., isolated from lake wetland.</title>
        <authorList>
            <person name="Wei S."/>
            <person name="Wang T."/>
            <person name="Liu H."/>
            <person name="Zhang C."/>
            <person name="Guo J."/>
            <person name="Wang Q."/>
            <person name="Liang K."/>
            <person name="Zhang Z."/>
        </authorList>
    </citation>
    <scope>NUCLEOTIDE SEQUENCE [LARGE SCALE GENOMIC DNA]</scope>
    <source>
        <strain evidence="2 3">WHSC-8</strain>
    </source>
</reference>
<dbReference type="PANTHER" id="PTHR43194">
    <property type="entry name" value="HYDROLASE ALPHA/BETA FOLD FAMILY"/>
    <property type="match status" value="1"/>
</dbReference>
<dbReference type="PANTHER" id="PTHR43194:SF4">
    <property type="entry name" value="AB HYDROLASE-1 DOMAIN-CONTAINING PROTEIN"/>
    <property type="match status" value="1"/>
</dbReference>
<evidence type="ECO:0008006" key="4">
    <source>
        <dbReference type="Google" id="ProtNLM"/>
    </source>
</evidence>
<dbReference type="AlphaFoldDB" id="A0A7U5BFV8"/>
<organism evidence="2 3">
    <name type="scientific">Sphingomonas hengshuiensis</name>
    <dbReference type="NCBI Taxonomy" id="1609977"/>
    <lineage>
        <taxon>Bacteria</taxon>
        <taxon>Pseudomonadati</taxon>
        <taxon>Pseudomonadota</taxon>
        <taxon>Alphaproteobacteria</taxon>
        <taxon>Sphingomonadales</taxon>
        <taxon>Sphingomonadaceae</taxon>
        <taxon>Sphingomonas</taxon>
    </lineage>
</organism>
<evidence type="ECO:0000256" key="1">
    <source>
        <dbReference type="SAM" id="MobiDB-lite"/>
    </source>
</evidence>
<feature type="region of interest" description="Disordered" evidence="1">
    <location>
        <begin position="89"/>
        <end position="127"/>
    </location>
</feature>
<proteinExistence type="predicted"/>
<protein>
    <recommendedName>
        <fullName evidence="4">AB hydrolase-1 domain-containing protein</fullName>
    </recommendedName>
</protein>
<gene>
    <name evidence="2" type="ORF">TS85_13215</name>
</gene>
<dbReference type="Gene3D" id="3.40.50.1820">
    <property type="entry name" value="alpha/beta hydrolase"/>
    <property type="match status" value="1"/>
</dbReference>
<dbReference type="EMBL" id="CP010836">
    <property type="protein sequence ID" value="AJP74502.1"/>
    <property type="molecule type" value="Genomic_DNA"/>
</dbReference>
<dbReference type="KEGG" id="sphi:TS85_13215"/>
<sequence>MIARQGNFYAGGREVPLPTGMVVADAMYVEYQIPAKQTHPYPLIFFHGGASTGASFWSTPDGREGWATLFLRMGYAVYVVDRPTLGRSPHYEPVDGPKLMPPSRLPDRGPIAAPPKPKPATRFPGVNRAGDPAYEQNARGRHSTIEVPFGAPRDPVALSTYVDTIDREAGAALLDRIGPAILVTHSRAGTTGWQIADARPGLVKAIVAAEPNGPPFYNTPPLGAPGDPVARPFGLTYAPLRFTPPVEKTEDFGALRSVPSGRADRSDCWLPAGPRRTLVNIAKIPVIVLTGGASYHAAYDHCTAAFLKWAGVPADEVLLDDRGISGNTHGFPTETNNDAIAELIAGWLADRGL</sequence>
<dbReference type="InterPro" id="IPR029058">
    <property type="entry name" value="AB_hydrolase_fold"/>
</dbReference>
<dbReference type="Proteomes" id="UP000032300">
    <property type="component" value="Chromosome"/>
</dbReference>
<keyword evidence="3" id="KW-1185">Reference proteome</keyword>
<name>A0A7U5BFV8_9SPHN</name>
<dbReference type="RefSeq" id="WP_044336258.1">
    <property type="nucleotide sequence ID" value="NZ_CP010836.1"/>
</dbReference>
<reference evidence="2 3" key="2">
    <citation type="submission" date="2015-02" db="EMBL/GenBank/DDBJ databases">
        <title>The complete genome of Sphingomonas hengshuiensis sp. WHSC-8 isolated from soil of Hengshui Lake.</title>
        <authorList>
            <person name="Wei S."/>
            <person name="Guo J."/>
            <person name="Su C."/>
            <person name="Wu R."/>
            <person name="Zhang Z."/>
            <person name="Liang K."/>
            <person name="Li H."/>
            <person name="Wang T."/>
            <person name="Liu H."/>
            <person name="Zhang C."/>
            <person name="Li Z."/>
            <person name="Wang Q."/>
            <person name="Meng J."/>
        </authorList>
    </citation>
    <scope>NUCLEOTIDE SEQUENCE [LARGE SCALE GENOMIC DNA]</scope>
    <source>
        <strain evidence="2 3">WHSC-8</strain>
    </source>
</reference>
<evidence type="ECO:0000313" key="3">
    <source>
        <dbReference type="Proteomes" id="UP000032300"/>
    </source>
</evidence>
<accession>A0A7U5BFV8</accession>
<evidence type="ECO:0000313" key="2">
    <source>
        <dbReference type="EMBL" id="AJP74502.1"/>
    </source>
</evidence>